<comment type="caution">
    <text evidence="16">The sequence shown here is derived from an EMBL/GenBank/DDBJ whole genome shotgun (WGS) entry which is preliminary data.</text>
</comment>
<keyword evidence="6" id="KW-0408">Iron</keyword>
<evidence type="ECO:0000256" key="6">
    <source>
        <dbReference type="ARBA" id="ARBA00023004"/>
    </source>
</evidence>
<evidence type="ECO:0000256" key="10">
    <source>
        <dbReference type="ARBA" id="ARBA00023237"/>
    </source>
</evidence>
<dbReference type="InterPro" id="IPR039426">
    <property type="entry name" value="TonB-dep_rcpt-like"/>
</dbReference>
<dbReference type="PROSITE" id="PS52016">
    <property type="entry name" value="TONB_DEPENDENT_REC_3"/>
    <property type="match status" value="1"/>
</dbReference>
<keyword evidence="8 12" id="KW-0798">TonB box</keyword>
<dbReference type="Proteomes" id="UP001202831">
    <property type="component" value="Unassembled WGS sequence"/>
</dbReference>
<protein>
    <submittedName>
        <fullName evidence="16">TonB-dependent receptor</fullName>
    </submittedName>
</protein>
<evidence type="ECO:0000256" key="13">
    <source>
        <dbReference type="SAM" id="SignalP"/>
    </source>
</evidence>
<organism evidence="16 17">
    <name type="scientific">Shewanella corallii</name>
    <dbReference type="NCBI Taxonomy" id="560080"/>
    <lineage>
        <taxon>Bacteria</taxon>
        <taxon>Pseudomonadati</taxon>
        <taxon>Pseudomonadota</taxon>
        <taxon>Gammaproteobacteria</taxon>
        <taxon>Alteromonadales</taxon>
        <taxon>Shewanellaceae</taxon>
        <taxon>Shewanella</taxon>
    </lineage>
</organism>
<evidence type="ECO:0000313" key="17">
    <source>
        <dbReference type="Proteomes" id="UP001202831"/>
    </source>
</evidence>
<dbReference type="CDD" id="cd01347">
    <property type="entry name" value="ligand_gated_channel"/>
    <property type="match status" value="1"/>
</dbReference>
<keyword evidence="5 11" id="KW-0812">Transmembrane</keyword>
<evidence type="ECO:0000256" key="9">
    <source>
        <dbReference type="ARBA" id="ARBA00023136"/>
    </source>
</evidence>
<keyword evidence="13" id="KW-0732">Signal</keyword>
<keyword evidence="16" id="KW-0675">Receptor</keyword>
<sequence>MGRFNSVKNYSSNTGSYKANSVAAAVLVSLLGSVPAAFADDIEHMLVLGRAGEDALNMAADVTVIDAADIAQSGVTNVTEALRNISGIQVSDNNTNAVFAMRGFSSGQAANNTLILVDGRRLNNIDIAAPSLNAIPLNMIERVEILNGSAGVLYGDQAVGGVINIITRVPGRDGGSLSVSGGSFDTGEAKGDLAGQFAGNWHYYLSGNYKKSDNYRDNNASETGAVLGRLGYRDDTTDFYVETSYYDNYVETPGGLTASEYAADPRQSNPTFANDYQHDVTKAARAGVSQQINDNWLLSADANYSDTQVTSVSWGWPGRNDRNQFMFSPKAVATYPTSAGDLSIVMGADISRGESEFDFGRSNTQTQLSGYVQATVPLTAELSYVVGGRYADVKDDLTDASVFPQGTELNQDAKAFELGLNYQFNDANKFYLRAEDNFRFAKVDEQAYTPPSVVGLKPQTGRSYEAGWRYSDNKLQSWINLYRLELEDEIIFDPTAQKPEGGSFNGANINAEASRRHGLGLGLDWQVLSALQLGGELQFVDAEFTEGANKGKQLSWVARESGRIYASWDINDQWQLYSDVAYTGKRYEEGDNANIAPELASYTLVNMALNYRVSDWQASVRVDNLLDKDYVSAAYYAESFPGYEPAKYYVGNGRNIRLTLSYSF</sequence>
<dbReference type="InterPro" id="IPR036942">
    <property type="entry name" value="Beta-barrel_TonB_sf"/>
</dbReference>
<comment type="similarity">
    <text evidence="11 12">Belongs to the TonB-dependent receptor family.</text>
</comment>
<gene>
    <name evidence="16" type="ORF">L2725_19150</name>
</gene>
<keyword evidence="7" id="KW-0406">Ion transport</keyword>
<evidence type="ECO:0000256" key="12">
    <source>
        <dbReference type="RuleBase" id="RU003357"/>
    </source>
</evidence>
<keyword evidence="17" id="KW-1185">Reference proteome</keyword>
<evidence type="ECO:0000256" key="2">
    <source>
        <dbReference type="ARBA" id="ARBA00022448"/>
    </source>
</evidence>
<keyword evidence="2 11" id="KW-0813">Transport</keyword>
<evidence type="ECO:0000256" key="4">
    <source>
        <dbReference type="ARBA" id="ARBA00022496"/>
    </source>
</evidence>
<dbReference type="Pfam" id="PF00593">
    <property type="entry name" value="TonB_dep_Rec_b-barrel"/>
    <property type="match status" value="1"/>
</dbReference>
<reference evidence="16 17" key="1">
    <citation type="submission" date="2022-01" db="EMBL/GenBank/DDBJ databases">
        <title>Whole genome-based taxonomy of the Shewanellaceae.</title>
        <authorList>
            <person name="Martin-Rodriguez A.J."/>
        </authorList>
    </citation>
    <scope>NUCLEOTIDE SEQUENCE [LARGE SCALE GENOMIC DNA]</scope>
    <source>
        <strain evidence="16 17">DSM 21332</strain>
    </source>
</reference>
<evidence type="ECO:0000259" key="14">
    <source>
        <dbReference type="Pfam" id="PF00593"/>
    </source>
</evidence>
<feature type="signal peptide" evidence="13">
    <location>
        <begin position="1"/>
        <end position="39"/>
    </location>
</feature>
<feature type="domain" description="TonB-dependent receptor-like beta-barrel" evidence="14">
    <location>
        <begin position="358"/>
        <end position="625"/>
    </location>
</feature>
<dbReference type="Gene3D" id="2.40.170.20">
    <property type="entry name" value="TonB-dependent receptor, beta-barrel domain"/>
    <property type="match status" value="1"/>
</dbReference>
<dbReference type="PANTHER" id="PTHR32552:SF81">
    <property type="entry name" value="TONB-DEPENDENT OUTER MEMBRANE RECEPTOR"/>
    <property type="match status" value="1"/>
</dbReference>
<evidence type="ECO:0000256" key="3">
    <source>
        <dbReference type="ARBA" id="ARBA00022452"/>
    </source>
</evidence>
<keyword evidence="10 11" id="KW-0998">Cell outer membrane</keyword>
<dbReference type="RefSeq" id="WP_249250422.1">
    <property type="nucleotide sequence ID" value="NZ_JAKIKT010000009.1"/>
</dbReference>
<dbReference type="Gene3D" id="2.170.130.10">
    <property type="entry name" value="TonB-dependent receptor, plug domain"/>
    <property type="match status" value="1"/>
</dbReference>
<accession>A0ABT0NDL1</accession>
<evidence type="ECO:0000259" key="15">
    <source>
        <dbReference type="Pfam" id="PF07715"/>
    </source>
</evidence>
<dbReference type="PANTHER" id="PTHR32552">
    <property type="entry name" value="FERRICHROME IRON RECEPTOR-RELATED"/>
    <property type="match status" value="1"/>
</dbReference>
<proteinExistence type="inferred from homology"/>
<feature type="chain" id="PRO_5046702397" evidence="13">
    <location>
        <begin position="40"/>
        <end position="664"/>
    </location>
</feature>
<dbReference type="InterPro" id="IPR012910">
    <property type="entry name" value="Plug_dom"/>
</dbReference>
<name>A0ABT0NDL1_9GAMM</name>
<feature type="domain" description="TonB-dependent receptor plug" evidence="15">
    <location>
        <begin position="57"/>
        <end position="162"/>
    </location>
</feature>
<dbReference type="InterPro" id="IPR037066">
    <property type="entry name" value="Plug_dom_sf"/>
</dbReference>
<dbReference type="InterPro" id="IPR000531">
    <property type="entry name" value="Beta-barrel_TonB"/>
</dbReference>
<keyword evidence="9 11" id="KW-0472">Membrane</keyword>
<keyword evidence="4" id="KW-0410">Iron transport</keyword>
<dbReference type="SUPFAM" id="SSF56935">
    <property type="entry name" value="Porins"/>
    <property type="match status" value="1"/>
</dbReference>
<evidence type="ECO:0000256" key="7">
    <source>
        <dbReference type="ARBA" id="ARBA00023065"/>
    </source>
</evidence>
<dbReference type="EMBL" id="JAKIKT010000009">
    <property type="protein sequence ID" value="MCL2915862.1"/>
    <property type="molecule type" value="Genomic_DNA"/>
</dbReference>
<evidence type="ECO:0000256" key="1">
    <source>
        <dbReference type="ARBA" id="ARBA00004571"/>
    </source>
</evidence>
<dbReference type="Pfam" id="PF07715">
    <property type="entry name" value="Plug"/>
    <property type="match status" value="1"/>
</dbReference>
<keyword evidence="3 11" id="KW-1134">Transmembrane beta strand</keyword>
<evidence type="ECO:0000256" key="11">
    <source>
        <dbReference type="PROSITE-ProRule" id="PRU01360"/>
    </source>
</evidence>
<evidence type="ECO:0000313" key="16">
    <source>
        <dbReference type="EMBL" id="MCL2915862.1"/>
    </source>
</evidence>
<evidence type="ECO:0000256" key="5">
    <source>
        <dbReference type="ARBA" id="ARBA00022692"/>
    </source>
</evidence>
<comment type="subcellular location">
    <subcellularLocation>
        <location evidence="1 11">Cell outer membrane</location>
        <topology evidence="1 11">Multi-pass membrane protein</topology>
    </subcellularLocation>
</comment>
<evidence type="ECO:0000256" key="8">
    <source>
        <dbReference type="ARBA" id="ARBA00023077"/>
    </source>
</evidence>